<keyword evidence="14 15" id="KW-0472">Membrane</keyword>
<reference evidence="17 18" key="1">
    <citation type="submission" date="2019-03" db="EMBL/GenBank/DDBJ databases">
        <title>Genomic Encyclopedia of Type Strains, Phase IV (KMG-IV): sequencing the most valuable type-strain genomes for metagenomic binning, comparative biology and taxonomic classification.</title>
        <authorList>
            <person name="Goeker M."/>
        </authorList>
    </citation>
    <scope>NUCLEOTIDE SEQUENCE [LARGE SCALE GENOMIC DNA]</scope>
    <source>
        <strain evidence="17 18">DSM 25082</strain>
    </source>
</reference>
<feature type="transmembrane region" description="Helical" evidence="15">
    <location>
        <begin position="720"/>
        <end position="738"/>
    </location>
</feature>
<feature type="domain" description="HMA" evidence="16">
    <location>
        <begin position="33"/>
        <end position="99"/>
    </location>
</feature>
<dbReference type="Gene3D" id="3.40.1110.10">
    <property type="entry name" value="Calcium-transporting ATPase, cytoplasmic domain N"/>
    <property type="match status" value="1"/>
</dbReference>
<keyword evidence="11" id="KW-1278">Translocase</keyword>
<dbReference type="InterPro" id="IPR036412">
    <property type="entry name" value="HAD-like_sf"/>
</dbReference>
<evidence type="ECO:0000313" key="18">
    <source>
        <dbReference type="Proteomes" id="UP000295357"/>
    </source>
</evidence>
<keyword evidence="4 15" id="KW-1003">Cell membrane</keyword>
<dbReference type="Pfam" id="PF00403">
    <property type="entry name" value="HMA"/>
    <property type="match status" value="1"/>
</dbReference>
<dbReference type="Pfam" id="PF00702">
    <property type="entry name" value="Hydrolase"/>
    <property type="match status" value="1"/>
</dbReference>
<gene>
    <name evidence="17" type="ORF">DFR39_102214</name>
</gene>
<keyword evidence="13" id="KW-0406">Ion transport</keyword>
<evidence type="ECO:0000256" key="3">
    <source>
        <dbReference type="ARBA" id="ARBA00022448"/>
    </source>
</evidence>
<evidence type="ECO:0000256" key="14">
    <source>
        <dbReference type="ARBA" id="ARBA00023136"/>
    </source>
</evidence>
<dbReference type="InterPro" id="IPR001757">
    <property type="entry name" value="P_typ_ATPase"/>
</dbReference>
<comment type="caution">
    <text evidence="17">The sequence shown here is derived from an EMBL/GenBank/DDBJ whole genome shotgun (WGS) entry which is preliminary data.</text>
</comment>
<evidence type="ECO:0000256" key="1">
    <source>
        <dbReference type="ARBA" id="ARBA00004651"/>
    </source>
</evidence>
<dbReference type="InterPro" id="IPR027256">
    <property type="entry name" value="P-typ_ATPase_IB"/>
</dbReference>
<dbReference type="PROSITE" id="PS50846">
    <property type="entry name" value="HMA_2"/>
    <property type="match status" value="1"/>
</dbReference>
<dbReference type="Pfam" id="PF00122">
    <property type="entry name" value="E1-E2_ATPase"/>
    <property type="match status" value="1"/>
</dbReference>
<feature type="transmembrane region" description="Helical" evidence="15">
    <location>
        <begin position="698"/>
        <end position="714"/>
    </location>
</feature>
<comment type="subcellular location">
    <subcellularLocation>
        <location evidence="1">Cell membrane</location>
        <topology evidence="1">Multi-pass membrane protein</topology>
    </subcellularLocation>
</comment>
<feature type="transmembrane region" description="Helical" evidence="15">
    <location>
        <begin position="156"/>
        <end position="174"/>
    </location>
</feature>
<evidence type="ECO:0000256" key="10">
    <source>
        <dbReference type="ARBA" id="ARBA00022842"/>
    </source>
</evidence>
<evidence type="ECO:0000256" key="15">
    <source>
        <dbReference type="RuleBase" id="RU362081"/>
    </source>
</evidence>
<name>A0A4R6N8E4_9BURK</name>
<keyword evidence="3" id="KW-0813">Transport</keyword>
<dbReference type="InterPro" id="IPR023298">
    <property type="entry name" value="ATPase_P-typ_TM_dom_sf"/>
</dbReference>
<comment type="similarity">
    <text evidence="2 15">Belongs to the cation transport ATPase (P-type) (TC 3.A.3) family. Type IB subfamily.</text>
</comment>
<evidence type="ECO:0000256" key="4">
    <source>
        <dbReference type="ARBA" id="ARBA00022475"/>
    </source>
</evidence>
<dbReference type="Gene3D" id="2.70.150.10">
    <property type="entry name" value="Calcium-transporting ATPase, cytoplasmic transduction domain A"/>
    <property type="match status" value="1"/>
</dbReference>
<dbReference type="GO" id="GO:0005886">
    <property type="term" value="C:plasma membrane"/>
    <property type="evidence" value="ECO:0007669"/>
    <property type="project" value="UniProtKB-SubCell"/>
</dbReference>
<dbReference type="InterPro" id="IPR059000">
    <property type="entry name" value="ATPase_P-type_domA"/>
</dbReference>
<feature type="transmembrane region" description="Helical" evidence="15">
    <location>
        <begin position="377"/>
        <end position="395"/>
    </location>
</feature>
<feature type="transmembrane region" description="Helical" evidence="15">
    <location>
        <begin position="218"/>
        <end position="236"/>
    </location>
</feature>
<dbReference type="Gene3D" id="3.40.50.1000">
    <property type="entry name" value="HAD superfamily/HAD-like"/>
    <property type="match status" value="1"/>
</dbReference>
<dbReference type="PANTHER" id="PTHR43520:SF5">
    <property type="entry name" value="CATION-TRANSPORTING P-TYPE ATPASE-RELATED"/>
    <property type="match status" value="1"/>
</dbReference>
<feature type="transmembrane region" description="Helical" evidence="15">
    <location>
        <begin position="186"/>
        <end position="206"/>
    </location>
</feature>
<dbReference type="InterPro" id="IPR008250">
    <property type="entry name" value="ATPase_P-typ_transduc_dom_A_sf"/>
</dbReference>
<dbReference type="AlphaFoldDB" id="A0A4R6N8E4"/>
<evidence type="ECO:0000256" key="11">
    <source>
        <dbReference type="ARBA" id="ARBA00022967"/>
    </source>
</evidence>
<evidence type="ECO:0000259" key="16">
    <source>
        <dbReference type="PROSITE" id="PS50846"/>
    </source>
</evidence>
<feature type="transmembrane region" description="Helical" evidence="15">
    <location>
        <begin position="401"/>
        <end position="427"/>
    </location>
</feature>
<dbReference type="Gene3D" id="3.30.70.100">
    <property type="match status" value="1"/>
</dbReference>
<sequence>MMISASLSPDDLPALDEPEAQSGFTEWRGEGEALSRLRLSGLHCAACAGIIERALEGQPGVLSARVNAAAERLQLRWDPRRARLSELLARVRGAGYGAEPDLAASARELREREQRRAVWRLFVAAFMMMQVMMLAWPSYVAGPGELSDDLRRLLNWGSWVLSLPVLLFSAGPFFTNAWSQLRQGRLGMDVPVALGIAVAFIASSGATFDPAGPFGHEVYFDSLTMFVSFLLAGRWLELRARHRVAQELESAVSRLPDLVERVLDSGDGRSERVLPSRLRPGDLIRVPLGAAFAADGRVAQGSTAADEALLSGESAPVPKQLGDAVVAGSLNLGAPVTVRVERVGADTRYEAIVRLMREALDRRPAAALLAERVAGPFLWGVLLLAAGSALVWWHIDPARAVWVAVAVLIVTCPCALSLATPSAWLAAAGHLARRGVLLARLELLENVARVDTVVLDKTGTLSEEGMSLQQTGGESAWLARAASLAAHSQHVFARALVLAVPADERVAADPGWQGVEELPGRGLEARDDAGRLWRLGSQGWLGGVAPEEPAQLVFGPVDGPQRLTLVFGERLRADAAEAVARLHALGLATLLLSGDAPQRVHALAARAGVQRAIGGASPEDKLAEVARLQAAGHRVLMLGDGVNDAPVLARADASLAMGQGALLARSQADGVLLSGRLGDLAHLRELAVRTRRVIRQNLGWAAAYNAACIPLALVGLMPPWAAGLGMALSSLFVVLNALRLQKA</sequence>
<dbReference type="EMBL" id="SNXE01000002">
    <property type="protein sequence ID" value="TDP11831.1"/>
    <property type="molecule type" value="Genomic_DNA"/>
</dbReference>
<dbReference type="SUPFAM" id="SSF81665">
    <property type="entry name" value="Calcium ATPase, transmembrane domain M"/>
    <property type="match status" value="1"/>
</dbReference>
<evidence type="ECO:0000313" key="17">
    <source>
        <dbReference type="EMBL" id="TDP11831.1"/>
    </source>
</evidence>
<accession>A0A4R6N8E4</accession>
<evidence type="ECO:0000256" key="12">
    <source>
        <dbReference type="ARBA" id="ARBA00022989"/>
    </source>
</evidence>
<dbReference type="InterPro" id="IPR023299">
    <property type="entry name" value="ATPase_P-typ_cyto_dom_N"/>
</dbReference>
<dbReference type="InterPro" id="IPR023214">
    <property type="entry name" value="HAD_sf"/>
</dbReference>
<evidence type="ECO:0000256" key="7">
    <source>
        <dbReference type="ARBA" id="ARBA00022723"/>
    </source>
</evidence>
<dbReference type="NCBIfam" id="TIGR01512">
    <property type="entry name" value="ATPase-IB2_Cd"/>
    <property type="match status" value="1"/>
</dbReference>
<evidence type="ECO:0000256" key="6">
    <source>
        <dbReference type="ARBA" id="ARBA00022692"/>
    </source>
</evidence>
<evidence type="ECO:0000256" key="5">
    <source>
        <dbReference type="ARBA" id="ARBA00022553"/>
    </source>
</evidence>
<organism evidence="17 18">
    <name type="scientific">Roseateles asaccharophilus</name>
    <dbReference type="NCBI Taxonomy" id="582607"/>
    <lineage>
        <taxon>Bacteria</taxon>
        <taxon>Pseudomonadati</taxon>
        <taxon>Pseudomonadota</taxon>
        <taxon>Betaproteobacteria</taxon>
        <taxon>Burkholderiales</taxon>
        <taxon>Sphaerotilaceae</taxon>
        <taxon>Roseateles</taxon>
    </lineage>
</organism>
<dbReference type="Proteomes" id="UP000295357">
    <property type="component" value="Unassembled WGS sequence"/>
</dbReference>
<evidence type="ECO:0000256" key="2">
    <source>
        <dbReference type="ARBA" id="ARBA00006024"/>
    </source>
</evidence>
<keyword evidence="7 15" id="KW-0479">Metal-binding</keyword>
<keyword evidence="6 15" id="KW-0812">Transmembrane</keyword>
<dbReference type="GO" id="GO:0043682">
    <property type="term" value="F:P-type divalent copper transporter activity"/>
    <property type="evidence" value="ECO:0007669"/>
    <property type="project" value="TreeGrafter"/>
</dbReference>
<dbReference type="CDD" id="cd00371">
    <property type="entry name" value="HMA"/>
    <property type="match status" value="1"/>
</dbReference>
<evidence type="ECO:0000256" key="8">
    <source>
        <dbReference type="ARBA" id="ARBA00022741"/>
    </source>
</evidence>
<keyword evidence="8 15" id="KW-0547">Nucleotide-binding</keyword>
<dbReference type="NCBIfam" id="TIGR01494">
    <property type="entry name" value="ATPase_P-type"/>
    <property type="match status" value="2"/>
</dbReference>
<dbReference type="CDD" id="cd02079">
    <property type="entry name" value="P-type_ATPase_HM"/>
    <property type="match status" value="1"/>
</dbReference>
<feature type="transmembrane region" description="Helical" evidence="15">
    <location>
        <begin position="117"/>
        <end position="136"/>
    </location>
</feature>
<dbReference type="PANTHER" id="PTHR43520">
    <property type="entry name" value="ATP7, ISOFORM B"/>
    <property type="match status" value="1"/>
</dbReference>
<proteinExistence type="inferred from homology"/>
<dbReference type="GO" id="GO:0055070">
    <property type="term" value="P:copper ion homeostasis"/>
    <property type="evidence" value="ECO:0007669"/>
    <property type="project" value="TreeGrafter"/>
</dbReference>
<dbReference type="InterPro" id="IPR006121">
    <property type="entry name" value="HMA_dom"/>
</dbReference>
<dbReference type="PRINTS" id="PR00119">
    <property type="entry name" value="CATATPASE"/>
</dbReference>
<dbReference type="NCBIfam" id="TIGR01525">
    <property type="entry name" value="ATPase-IB_hvy"/>
    <property type="match status" value="1"/>
</dbReference>
<keyword evidence="10" id="KW-0460">Magnesium</keyword>
<keyword evidence="12 15" id="KW-1133">Transmembrane helix</keyword>
<dbReference type="InterPro" id="IPR036163">
    <property type="entry name" value="HMA_dom_sf"/>
</dbReference>
<keyword evidence="18" id="KW-1185">Reference proteome</keyword>
<keyword evidence="9 15" id="KW-0067">ATP-binding</keyword>
<dbReference type="SUPFAM" id="SSF81653">
    <property type="entry name" value="Calcium ATPase, transduction domain A"/>
    <property type="match status" value="1"/>
</dbReference>
<dbReference type="GO" id="GO:0016887">
    <property type="term" value="F:ATP hydrolysis activity"/>
    <property type="evidence" value="ECO:0007669"/>
    <property type="project" value="InterPro"/>
</dbReference>
<protein>
    <submittedName>
        <fullName evidence="17">Cu2+-exporting ATPase</fullName>
    </submittedName>
</protein>
<dbReference type="GO" id="GO:0005524">
    <property type="term" value="F:ATP binding"/>
    <property type="evidence" value="ECO:0007669"/>
    <property type="project" value="UniProtKB-UniRule"/>
</dbReference>
<dbReference type="GO" id="GO:0005507">
    <property type="term" value="F:copper ion binding"/>
    <property type="evidence" value="ECO:0007669"/>
    <property type="project" value="TreeGrafter"/>
</dbReference>
<dbReference type="SUPFAM" id="SSF56784">
    <property type="entry name" value="HAD-like"/>
    <property type="match status" value="1"/>
</dbReference>
<evidence type="ECO:0000256" key="9">
    <source>
        <dbReference type="ARBA" id="ARBA00022840"/>
    </source>
</evidence>
<keyword evidence="5" id="KW-0597">Phosphoprotein</keyword>
<dbReference type="SUPFAM" id="SSF55008">
    <property type="entry name" value="HMA, heavy metal-associated domain"/>
    <property type="match status" value="1"/>
</dbReference>
<evidence type="ECO:0000256" key="13">
    <source>
        <dbReference type="ARBA" id="ARBA00023065"/>
    </source>
</evidence>